<evidence type="ECO:0000313" key="7">
    <source>
        <dbReference type="Proteomes" id="UP000245207"/>
    </source>
</evidence>
<accession>A0A2U1KVI5</accession>
<keyword evidence="7" id="KW-1185">Reference proteome</keyword>
<reference evidence="6 7" key="1">
    <citation type="journal article" date="2018" name="Mol. Plant">
        <title>The genome of Artemisia annua provides insight into the evolution of Asteraceae family and artemisinin biosynthesis.</title>
        <authorList>
            <person name="Shen Q."/>
            <person name="Zhang L."/>
            <person name="Liao Z."/>
            <person name="Wang S."/>
            <person name="Yan T."/>
            <person name="Shi P."/>
            <person name="Liu M."/>
            <person name="Fu X."/>
            <person name="Pan Q."/>
            <person name="Wang Y."/>
            <person name="Lv Z."/>
            <person name="Lu X."/>
            <person name="Zhang F."/>
            <person name="Jiang W."/>
            <person name="Ma Y."/>
            <person name="Chen M."/>
            <person name="Hao X."/>
            <person name="Li L."/>
            <person name="Tang Y."/>
            <person name="Lv G."/>
            <person name="Zhou Y."/>
            <person name="Sun X."/>
            <person name="Brodelius P.E."/>
            <person name="Rose J.K.C."/>
            <person name="Tang K."/>
        </authorList>
    </citation>
    <scope>NUCLEOTIDE SEQUENCE [LARGE SCALE GENOMIC DNA]</scope>
    <source>
        <strain evidence="7">cv. Huhao1</strain>
        <tissue evidence="6">Leaf</tissue>
    </source>
</reference>
<organism evidence="6 7">
    <name type="scientific">Artemisia annua</name>
    <name type="common">Sweet wormwood</name>
    <dbReference type="NCBI Taxonomy" id="35608"/>
    <lineage>
        <taxon>Eukaryota</taxon>
        <taxon>Viridiplantae</taxon>
        <taxon>Streptophyta</taxon>
        <taxon>Embryophyta</taxon>
        <taxon>Tracheophyta</taxon>
        <taxon>Spermatophyta</taxon>
        <taxon>Magnoliopsida</taxon>
        <taxon>eudicotyledons</taxon>
        <taxon>Gunneridae</taxon>
        <taxon>Pentapetalae</taxon>
        <taxon>asterids</taxon>
        <taxon>campanulids</taxon>
        <taxon>Asterales</taxon>
        <taxon>Asteraceae</taxon>
        <taxon>Asteroideae</taxon>
        <taxon>Anthemideae</taxon>
        <taxon>Artemisiinae</taxon>
        <taxon>Artemisia</taxon>
    </lineage>
</organism>
<comment type="caution">
    <text evidence="6">The sequence shown here is derived from an EMBL/GenBank/DDBJ whole genome shotgun (WGS) entry which is preliminary data.</text>
</comment>
<dbReference type="PANTHER" id="PTHR31973">
    <property type="entry name" value="POLYPROTEIN, PUTATIVE-RELATED"/>
    <property type="match status" value="1"/>
</dbReference>
<keyword evidence="1" id="KW-0479">Metal-binding</keyword>
<dbReference type="PROSITE" id="PS50966">
    <property type="entry name" value="ZF_SWIM"/>
    <property type="match status" value="1"/>
</dbReference>
<dbReference type="InterPro" id="IPR007527">
    <property type="entry name" value="Znf_SWIM"/>
</dbReference>
<evidence type="ECO:0000256" key="4">
    <source>
        <dbReference type="PROSITE-ProRule" id="PRU00325"/>
    </source>
</evidence>
<evidence type="ECO:0000259" key="5">
    <source>
        <dbReference type="PROSITE" id="PS50966"/>
    </source>
</evidence>
<dbReference type="OrthoDB" id="1683089at2759"/>
<dbReference type="Pfam" id="PF04434">
    <property type="entry name" value="SWIM"/>
    <property type="match status" value="1"/>
</dbReference>
<evidence type="ECO:0000313" key="6">
    <source>
        <dbReference type="EMBL" id="PWA40766.1"/>
    </source>
</evidence>
<dbReference type="STRING" id="35608.A0A2U1KVI5"/>
<dbReference type="AlphaFoldDB" id="A0A2U1KVI5"/>
<name>A0A2U1KVI5_ARTAN</name>
<dbReference type="Proteomes" id="UP000245207">
    <property type="component" value="Unassembled WGS sequence"/>
</dbReference>
<dbReference type="GO" id="GO:0008270">
    <property type="term" value="F:zinc ion binding"/>
    <property type="evidence" value="ECO:0007669"/>
    <property type="project" value="UniProtKB-KW"/>
</dbReference>
<evidence type="ECO:0000256" key="3">
    <source>
        <dbReference type="ARBA" id="ARBA00022833"/>
    </source>
</evidence>
<dbReference type="SMART" id="SM00575">
    <property type="entry name" value="ZnF_PMZ"/>
    <property type="match status" value="1"/>
</dbReference>
<keyword evidence="3" id="KW-0862">Zinc</keyword>
<dbReference type="PANTHER" id="PTHR31973:SF190">
    <property type="entry name" value="MULE TRANSPOSASE DOMAIN-CONTAINING PROTEIN"/>
    <property type="match status" value="1"/>
</dbReference>
<evidence type="ECO:0000256" key="2">
    <source>
        <dbReference type="ARBA" id="ARBA00022771"/>
    </source>
</evidence>
<dbReference type="InterPro" id="IPR006564">
    <property type="entry name" value="Znf_PMZ"/>
</dbReference>
<protein>
    <submittedName>
        <fullName evidence="6">Transposase, mutator type</fullName>
    </submittedName>
</protein>
<gene>
    <name evidence="6" type="ORF">CTI12_AA559870</name>
</gene>
<feature type="domain" description="SWIM-type" evidence="5">
    <location>
        <begin position="105"/>
        <end position="137"/>
    </location>
</feature>
<evidence type="ECO:0000256" key="1">
    <source>
        <dbReference type="ARBA" id="ARBA00022723"/>
    </source>
</evidence>
<sequence>MKSHFKGGVYKDMLWKAARATTVVEFNKEMDHLKYYNSATYDWLMKIPAEQWSRSHFSGKAQYGLLLHNICEVFYRQLNDVRDGTIITCLEYIREYLMKRIVDQCVVNMDSKECGCRKWELTGIPCKHAVAAINYMNENGRGVGIPEQWVHAAYRLETWACIYSFKINGYCGRDFWPIIESTSVIIPPIHKPQVDRPTKKKKSVDELAIPSCSCVMH</sequence>
<dbReference type="EMBL" id="PKPP01013562">
    <property type="protein sequence ID" value="PWA40766.1"/>
    <property type="molecule type" value="Genomic_DNA"/>
</dbReference>
<keyword evidence="2 4" id="KW-0863">Zinc-finger</keyword>
<proteinExistence type="predicted"/>